<sequence>MGPRPRPSFYYTNAEGRTKNENRAVLLIVLILFCALLFSVFHKSFKNHREDQSKNNVISEKWWDIKPEADSQHSDSQKNDYKNKRYGIIIDSGSSQSRLMIYSWNDTRILNAPKNDSIDLNAFPNIEFGIDNTEETYSSRIAPGISDYGTKISKLGQDHINPMLEFAKKTIPKHKHKQTPIYLMATAGMRLLEKSVQDDLLYQACKYIKKNSNFYVGSCRSHFKVITGEEEGVYGWVSVNYLKNGFKLLLENKNQPKPKKNIENSTNNDEHPTTTNMNVTLSKRLDSKNKKANTFGFLDMGGASTQIAFELTPEAALKHKNETTSIVLRKLDGKDISIDLFVTTFLGYGTNEARRRHVELLTGIPNEFNSPEIPVIEDPCLQKGLFVQAKAKPVVLMGTGNLDKCIIQASKLLNKDAHCAVEPCLFNGVHFPETKFDGMDFLGVSEYWYSSHDVLGLGGVWDMLKFIDKSNGFCSLPWSTTKDLHLKLPGVTEERLRMQCFKAAWLISILHEGFGLFPKYSSYSELLLREKETKTLSSSNNSKLHSVNKIGSKEASWTLGAMLIKITNSIPVGTDTLESKIPGIILPNSIQLNNNVQDQELADSSVFALNFNSLDALYKGFSAKVHHRNMVIIVCILIIAVFLGVYKRNLRLKLFRKVKNIVYFTFNKSASQRRYRAGTTYVLPLVNVQNNRFENIFR</sequence>
<keyword evidence="2" id="KW-0378">Hydrolase</keyword>
<organism evidence="7 8">
    <name type="scientific">Smittium angustum</name>
    <dbReference type="NCBI Taxonomy" id="133377"/>
    <lineage>
        <taxon>Eukaryota</taxon>
        <taxon>Fungi</taxon>
        <taxon>Fungi incertae sedis</taxon>
        <taxon>Zoopagomycota</taxon>
        <taxon>Kickxellomycotina</taxon>
        <taxon>Harpellomycetes</taxon>
        <taxon>Harpellales</taxon>
        <taxon>Legeriomycetaceae</taxon>
        <taxon>Smittium</taxon>
    </lineage>
</organism>
<dbReference type="GO" id="GO:0046036">
    <property type="term" value="P:CTP metabolic process"/>
    <property type="evidence" value="ECO:0007669"/>
    <property type="project" value="TreeGrafter"/>
</dbReference>
<dbReference type="PANTHER" id="PTHR11782">
    <property type="entry name" value="ADENOSINE/GUANOSINE DIPHOSPHATASE"/>
    <property type="match status" value="1"/>
</dbReference>
<dbReference type="GO" id="GO:0004382">
    <property type="term" value="F:GDP phosphatase activity"/>
    <property type="evidence" value="ECO:0007669"/>
    <property type="project" value="TreeGrafter"/>
</dbReference>
<dbReference type="EMBL" id="MBFU01000431">
    <property type="protein sequence ID" value="PVZ99535.1"/>
    <property type="molecule type" value="Genomic_DNA"/>
</dbReference>
<evidence type="ECO:0000256" key="4">
    <source>
        <dbReference type="PIRSR" id="PIRSR600407-2"/>
    </source>
</evidence>
<feature type="region of interest" description="Disordered" evidence="5">
    <location>
        <begin position="255"/>
        <end position="276"/>
    </location>
</feature>
<feature type="compositionally biased region" description="Polar residues" evidence="5">
    <location>
        <begin position="263"/>
        <end position="276"/>
    </location>
</feature>
<name>A0A2U1J372_SMIAN</name>
<dbReference type="GO" id="GO:0006256">
    <property type="term" value="P:UDP catabolic process"/>
    <property type="evidence" value="ECO:0007669"/>
    <property type="project" value="TreeGrafter"/>
</dbReference>
<dbReference type="Pfam" id="PF01150">
    <property type="entry name" value="GDA1_CD39"/>
    <property type="match status" value="1"/>
</dbReference>
<evidence type="ECO:0000256" key="2">
    <source>
        <dbReference type="ARBA" id="ARBA00022801"/>
    </source>
</evidence>
<feature type="active site" description="Proton acceptor" evidence="3">
    <location>
        <position position="231"/>
    </location>
</feature>
<evidence type="ECO:0000256" key="5">
    <source>
        <dbReference type="SAM" id="MobiDB-lite"/>
    </source>
</evidence>
<reference evidence="7 8" key="1">
    <citation type="journal article" date="2018" name="MBio">
        <title>Comparative Genomics Reveals the Core Gene Toolbox for the Fungus-Insect Symbiosis.</title>
        <authorList>
            <person name="Wang Y."/>
            <person name="Stata M."/>
            <person name="Wang W."/>
            <person name="Stajich J.E."/>
            <person name="White M.M."/>
            <person name="Moncalvo J.M."/>
        </authorList>
    </citation>
    <scope>NUCLEOTIDE SEQUENCE [LARGE SCALE GENOMIC DNA]</scope>
    <source>
        <strain evidence="7 8">AUS-126-30</strain>
    </source>
</reference>
<accession>A0A2U1J372</accession>
<keyword evidence="6" id="KW-1133">Transmembrane helix</keyword>
<evidence type="ECO:0000256" key="3">
    <source>
        <dbReference type="PIRSR" id="PIRSR600407-1"/>
    </source>
</evidence>
<proteinExistence type="inferred from homology"/>
<keyword evidence="8" id="KW-1185">Reference proteome</keyword>
<feature type="transmembrane region" description="Helical" evidence="6">
    <location>
        <begin position="24"/>
        <end position="42"/>
    </location>
</feature>
<feature type="binding site" evidence="4">
    <location>
        <begin position="302"/>
        <end position="306"/>
    </location>
    <ligand>
        <name>ATP</name>
        <dbReference type="ChEBI" id="CHEBI:30616"/>
    </ligand>
</feature>
<dbReference type="InterPro" id="IPR000407">
    <property type="entry name" value="GDA1_CD39_NTPase"/>
</dbReference>
<keyword evidence="6" id="KW-0472">Membrane</keyword>
<dbReference type="GO" id="GO:0045134">
    <property type="term" value="F:UDP phosphatase activity"/>
    <property type="evidence" value="ECO:0007669"/>
    <property type="project" value="TreeGrafter"/>
</dbReference>
<comment type="similarity">
    <text evidence="1">Belongs to the GDA1/CD39 NTPase family.</text>
</comment>
<evidence type="ECO:0000256" key="6">
    <source>
        <dbReference type="SAM" id="Phobius"/>
    </source>
</evidence>
<dbReference type="GO" id="GO:0005794">
    <property type="term" value="C:Golgi apparatus"/>
    <property type="evidence" value="ECO:0007669"/>
    <property type="project" value="TreeGrafter"/>
</dbReference>
<dbReference type="PANTHER" id="PTHR11782:SF121">
    <property type="entry name" value="NUCLEOSIDE-DIPHOSPHATASE MIG-23"/>
    <property type="match status" value="1"/>
</dbReference>
<feature type="transmembrane region" description="Helical" evidence="6">
    <location>
        <begin position="629"/>
        <end position="646"/>
    </location>
</feature>
<evidence type="ECO:0000256" key="1">
    <source>
        <dbReference type="ARBA" id="ARBA00009283"/>
    </source>
</evidence>
<dbReference type="GO" id="GO:0017111">
    <property type="term" value="F:ribonucleoside triphosphate phosphatase activity"/>
    <property type="evidence" value="ECO:0007669"/>
    <property type="project" value="TreeGrafter"/>
</dbReference>
<keyword evidence="4" id="KW-0547">Nucleotide-binding</keyword>
<dbReference type="AlphaFoldDB" id="A0A2U1J372"/>
<keyword evidence="6" id="KW-0812">Transmembrane</keyword>
<comment type="caution">
    <text evidence="7">The sequence shown here is derived from an EMBL/GenBank/DDBJ whole genome shotgun (WGS) entry which is preliminary data.</text>
</comment>
<evidence type="ECO:0000313" key="7">
    <source>
        <dbReference type="EMBL" id="PVZ99535.1"/>
    </source>
</evidence>
<gene>
    <name evidence="7" type="ORF">BB558_004463</name>
</gene>
<dbReference type="Gene3D" id="3.30.420.150">
    <property type="entry name" value="Exopolyphosphatase. Domain 2"/>
    <property type="match status" value="1"/>
</dbReference>
<evidence type="ECO:0000313" key="8">
    <source>
        <dbReference type="Proteomes" id="UP000245591"/>
    </source>
</evidence>
<dbReference type="Proteomes" id="UP000245591">
    <property type="component" value="Unassembled WGS sequence"/>
</dbReference>
<protein>
    <submittedName>
        <fullName evidence="7">Uncharacterized protein</fullName>
    </submittedName>
</protein>
<dbReference type="GO" id="GO:0016020">
    <property type="term" value="C:membrane"/>
    <property type="evidence" value="ECO:0007669"/>
    <property type="project" value="TreeGrafter"/>
</dbReference>
<dbReference type="Gene3D" id="3.30.420.40">
    <property type="match status" value="1"/>
</dbReference>
<keyword evidence="4" id="KW-0067">ATP-binding</keyword>
<dbReference type="GO" id="GO:0005524">
    <property type="term" value="F:ATP binding"/>
    <property type="evidence" value="ECO:0007669"/>
    <property type="project" value="UniProtKB-KW"/>
</dbReference>